<dbReference type="AlphaFoldDB" id="A0A3T0SZN8"/>
<keyword evidence="2 4" id="KW-0378">Hydrolase</keyword>
<evidence type="ECO:0000259" key="6">
    <source>
        <dbReference type="Pfam" id="PF00251"/>
    </source>
</evidence>
<dbReference type="KEGG" id="rfs:C1I64_06645"/>
<dbReference type="PROSITE" id="PS00609">
    <property type="entry name" value="GLYCOSYL_HYDROL_F32"/>
    <property type="match status" value="1"/>
</dbReference>
<reference evidence="8 9" key="1">
    <citation type="submission" date="2018-03" db="EMBL/GenBank/DDBJ databases">
        <title>Bacteriophage NCPPB3778 and a type I-E CRISPR drive the evolution of the US Biological Select Agent, Rathayibacter toxicus.</title>
        <authorList>
            <person name="Davis E.W.II."/>
            <person name="Tabima J.F."/>
            <person name="Weisberg A.J."/>
            <person name="Dantas Lopes L."/>
            <person name="Wiseman M.S."/>
            <person name="Wiseman M.S."/>
            <person name="Pupko T."/>
            <person name="Belcher M.S."/>
            <person name="Sechler A.J."/>
            <person name="Tancos M.A."/>
            <person name="Schroeder B.K."/>
            <person name="Murray T.D."/>
            <person name="Luster D.G."/>
            <person name="Schneider W.L."/>
            <person name="Rogers E."/>
            <person name="Andreote F.D."/>
            <person name="Grunwald N.J."/>
            <person name="Putnam M.L."/>
            <person name="Chang J.H."/>
        </authorList>
    </citation>
    <scope>NUCLEOTIDE SEQUENCE [LARGE SCALE GENOMIC DNA]</scope>
    <source>
        <strain evidence="8 9">DSM 15932</strain>
    </source>
</reference>
<dbReference type="Pfam" id="PF00251">
    <property type="entry name" value="Glyco_hydro_32N"/>
    <property type="match status" value="1"/>
</dbReference>
<dbReference type="GO" id="GO:0005737">
    <property type="term" value="C:cytoplasm"/>
    <property type="evidence" value="ECO:0007669"/>
    <property type="project" value="TreeGrafter"/>
</dbReference>
<dbReference type="Gene3D" id="2.115.10.20">
    <property type="entry name" value="Glycosyl hydrolase domain, family 43"/>
    <property type="match status" value="1"/>
</dbReference>
<dbReference type="SUPFAM" id="SSF49899">
    <property type="entry name" value="Concanavalin A-like lectins/glucanases"/>
    <property type="match status" value="1"/>
</dbReference>
<feature type="domain" description="Glycosyl hydrolase family 32 C-terminal" evidence="7">
    <location>
        <begin position="340"/>
        <end position="441"/>
    </location>
</feature>
<gene>
    <name evidence="8" type="ORF">C1I64_06645</name>
</gene>
<dbReference type="InterPro" id="IPR013189">
    <property type="entry name" value="Glyco_hydro_32_C"/>
</dbReference>
<dbReference type="CDD" id="cd18622">
    <property type="entry name" value="GH32_Inu-like"/>
    <property type="match status" value="1"/>
</dbReference>
<evidence type="ECO:0000256" key="4">
    <source>
        <dbReference type="RuleBase" id="RU362110"/>
    </source>
</evidence>
<accession>A0A3T0SZN8</accession>
<dbReference type="InterPro" id="IPR013320">
    <property type="entry name" value="ConA-like_dom_sf"/>
</dbReference>
<evidence type="ECO:0000256" key="3">
    <source>
        <dbReference type="ARBA" id="ARBA00023295"/>
    </source>
</evidence>
<feature type="region of interest" description="Disordered" evidence="5">
    <location>
        <begin position="299"/>
        <end position="318"/>
    </location>
</feature>
<evidence type="ECO:0000313" key="8">
    <source>
        <dbReference type="EMBL" id="AZZ51755.1"/>
    </source>
</evidence>
<dbReference type="InterPro" id="IPR013148">
    <property type="entry name" value="Glyco_hydro_32_N"/>
</dbReference>
<sequence length="458" mass="49999">MTTTALSVRPAVHFAPARHWMNDPNGLIHHDGRYHLYFQHNPSGDDWGNMSWGHASSADLLEWTEHPVALLHDEHEGVFSGSIVSDRTNSSGLGTAERPPLVALYTSAREGSQAQALASSLNGGETWTKHGVVLDRGTADFRDPKVFRHGDHWIMATVEALDRQVHLFRSEDLRDWEPLSVFGPAGSTEGMWECPDLFPLDDRWVLVISTNPGNPAGGSGMQYFVGDFDGTTFTATSWDWLDRGRDFYAGVTVSDAPEPTMIGWMSNWDYAHTVPTSPWRGSAALPRLLSLEGERLVQRPALPSTGEPDFSSDDASPEAGLFTVPESAHGRALRIRLVGRPAEAPLELVVRASADGLRGTIVRLEEGRLSIDRRDSGDSAFSDIFASVSETALPHRPDGTVELDVWVDASSIEVFADDGRIVLTDQIFPADDDIAVLLRSESAVLAGVSLDVTVLDGR</sequence>
<evidence type="ECO:0000256" key="2">
    <source>
        <dbReference type="ARBA" id="ARBA00022801"/>
    </source>
</evidence>
<proteinExistence type="inferred from homology"/>
<dbReference type="SMART" id="SM00640">
    <property type="entry name" value="Glyco_32"/>
    <property type="match status" value="1"/>
</dbReference>
<feature type="domain" description="Glycosyl hydrolase family 32 N-terminal" evidence="6">
    <location>
        <begin position="13"/>
        <end position="300"/>
    </location>
</feature>
<dbReference type="SUPFAM" id="SSF75005">
    <property type="entry name" value="Arabinanase/levansucrase/invertase"/>
    <property type="match status" value="1"/>
</dbReference>
<evidence type="ECO:0000259" key="7">
    <source>
        <dbReference type="Pfam" id="PF08244"/>
    </source>
</evidence>
<name>A0A3T0SZN8_9MICO</name>
<protein>
    <submittedName>
        <fullName evidence="8">Glycosyl hydrolase family 32</fullName>
    </submittedName>
</protein>
<dbReference type="EMBL" id="CP028137">
    <property type="protein sequence ID" value="AZZ51755.1"/>
    <property type="molecule type" value="Genomic_DNA"/>
</dbReference>
<dbReference type="InterPro" id="IPR018053">
    <property type="entry name" value="Glyco_hydro_32_AS"/>
</dbReference>
<dbReference type="PANTHER" id="PTHR42800">
    <property type="entry name" value="EXOINULINASE INUD (AFU_ORTHOLOGUE AFUA_5G00480)"/>
    <property type="match status" value="1"/>
</dbReference>
<dbReference type="PANTHER" id="PTHR42800:SF1">
    <property type="entry name" value="EXOINULINASE INUD (AFU_ORTHOLOGUE AFUA_5G00480)"/>
    <property type="match status" value="1"/>
</dbReference>
<evidence type="ECO:0000256" key="1">
    <source>
        <dbReference type="ARBA" id="ARBA00009902"/>
    </source>
</evidence>
<dbReference type="RefSeq" id="WP_127886651.1">
    <property type="nucleotide sequence ID" value="NZ_CP028137.1"/>
</dbReference>
<comment type="similarity">
    <text evidence="1 4">Belongs to the glycosyl hydrolase 32 family.</text>
</comment>
<dbReference type="Pfam" id="PF08244">
    <property type="entry name" value="Glyco_hydro_32C"/>
    <property type="match status" value="1"/>
</dbReference>
<keyword evidence="3 4" id="KW-0326">Glycosidase</keyword>
<dbReference type="Gene3D" id="2.60.120.560">
    <property type="entry name" value="Exo-inulinase, domain 1"/>
    <property type="match status" value="1"/>
</dbReference>
<evidence type="ECO:0000313" key="9">
    <source>
        <dbReference type="Proteomes" id="UP000285317"/>
    </source>
</evidence>
<dbReference type="InterPro" id="IPR023296">
    <property type="entry name" value="Glyco_hydro_beta-prop_sf"/>
</dbReference>
<organism evidence="8 9">
    <name type="scientific">Rathayibacter festucae DSM 15932</name>
    <dbReference type="NCBI Taxonomy" id="1328866"/>
    <lineage>
        <taxon>Bacteria</taxon>
        <taxon>Bacillati</taxon>
        <taxon>Actinomycetota</taxon>
        <taxon>Actinomycetes</taxon>
        <taxon>Micrococcales</taxon>
        <taxon>Microbacteriaceae</taxon>
        <taxon>Rathayibacter</taxon>
    </lineage>
</organism>
<dbReference type="InterPro" id="IPR001362">
    <property type="entry name" value="Glyco_hydro_32"/>
</dbReference>
<evidence type="ECO:0000256" key="5">
    <source>
        <dbReference type="SAM" id="MobiDB-lite"/>
    </source>
</evidence>
<dbReference type="GO" id="GO:0004575">
    <property type="term" value="F:sucrose alpha-glucosidase activity"/>
    <property type="evidence" value="ECO:0007669"/>
    <property type="project" value="TreeGrafter"/>
</dbReference>
<dbReference type="Proteomes" id="UP000285317">
    <property type="component" value="Chromosome"/>
</dbReference>
<dbReference type="GO" id="GO:0005987">
    <property type="term" value="P:sucrose catabolic process"/>
    <property type="evidence" value="ECO:0007669"/>
    <property type="project" value="TreeGrafter"/>
</dbReference>